<proteinExistence type="predicted"/>
<evidence type="ECO:0000313" key="2">
    <source>
        <dbReference type="Proteomes" id="UP001153269"/>
    </source>
</evidence>
<accession>A0A9N7UPM0</accession>
<dbReference type="Proteomes" id="UP001153269">
    <property type="component" value="Unassembled WGS sequence"/>
</dbReference>
<reference evidence="1" key="1">
    <citation type="submission" date="2020-03" db="EMBL/GenBank/DDBJ databases">
        <authorList>
            <person name="Weist P."/>
        </authorList>
    </citation>
    <scope>NUCLEOTIDE SEQUENCE</scope>
</reference>
<evidence type="ECO:0000313" key="1">
    <source>
        <dbReference type="EMBL" id="CAB1434295.1"/>
    </source>
</evidence>
<protein>
    <submittedName>
        <fullName evidence="1">Uncharacterized protein</fullName>
    </submittedName>
</protein>
<dbReference type="EMBL" id="CADEAL010001647">
    <property type="protein sequence ID" value="CAB1434295.1"/>
    <property type="molecule type" value="Genomic_DNA"/>
</dbReference>
<sequence length="108" mass="12190">MRLSASFSRAVLQEVMRLNQAEANCVAFHVGTFLLHEATVHRNPLLDVLSGGEKGSRRGEIGRRTKREDSEVVSELESYCHQMVKGPNCRITSDWKQGTFSRVILVFI</sequence>
<organism evidence="1 2">
    <name type="scientific">Pleuronectes platessa</name>
    <name type="common">European plaice</name>
    <dbReference type="NCBI Taxonomy" id="8262"/>
    <lineage>
        <taxon>Eukaryota</taxon>
        <taxon>Metazoa</taxon>
        <taxon>Chordata</taxon>
        <taxon>Craniata</taxon>
        <taxon>Vertebrata</taxon>
        <taxon>Euteleostomi</taxon>
        <taxon>Actinopterygii</taxon>
        <taxon>Neopterygii</taxon>
        <taxon>Teleostei</taxon>
        <taxon>Neoteleostei</taxon>
        <taxon>Acanthomorphata</taxon>
        <taxon>Carangaria</taxon>
        <taxon>Pleuronectiformes</taxon>
        <taxon>Pleuronectoidei</taxon>
        <taxon>Pleuronectidae</taxon>
        <taxon>Pleuronectes</taxon>
    </lineage>
</organism>
<name>A0A9N7UPM0_PLEPL</name>
<comment type="caution">
    <text evidence="1">The sequence shown here is derived from an EMBL/GenBank/DDBJ whole genome shotgun (WGS) entry which is preliminary data.</text>
</comment>
<gene>
    <name evidence="1" type="ORF">PLEPLA_LOCUS22349</name>
</gene>
<dbReference type="AlphaFoldDB" id="A0A9N7UPM0"/>
<keyword evidence="2" id="KW-1185">Reference proteome</keyword>